<dbReference type="InParanoid" id="G9EK90"/>
<accession>G9EK90</accession>
<reference evidence="2 3" key="1">
    <citation type="journal article" date="2011" name="BMC Genomics">
        <title>Insight into cross-talk between intra-amoebal pathogens.</title>
        <authorList>
            <person name="Gimenez G."/>
            <person name="Bertelli C."/>
            <person name="Moliner C."/>
            <person name="Robert C."/>
            <person name="Raoult D."/>
            <person name="Fournier P.E."/>
            <person name="Greub G."/>
        </authorList>
    </citation>
    <scope>NUCLEOTIDE SEQUENCE [LARGE SCALE GENOMIC DNA]</scope>
    <source>
        <strain evidence="2 3">LLAP12</strain>
    </source>
</reference>
<name>G9EK90_9GAMM</name>
<protein>
    <submittedName>
        <fullName evidence="2">Uncharacterized protein</fullName>
    </submittedName>
</protein>
<dbReference type="EMBL" id="JH413801">
    <property type="protein sequence ID" value="EHL32241.1"/>
    <property type="molecule type" value="Genomic_DNA"/>
</dbReference>
<evidence type="ECO:0000313" key="2">
    <source>
        <dbReference type="EMBL" id="EHL32241.1"/>
    </source>
</evidence>
<dbReference type="Proteomes" id="UP000002770">
    <property type="component" value="Unassembled WGS sequence"/>
</dbReference>
<dbReference type="HOGENOM" id="CLU_3062956_0_0_6"/>
<evidence type="ECO:0000256" key="1">
    <source>
        <dbReference type="SAM" id="MobiDB-lite"/>
    </source>
</evidence>
<keyword evidence="3" id="KW-1185">Reference proteome</keyword>
<feature type="region of interest" description="Disordered" evidence="1">
    <location>
        <begin position="1"/>
        <end position="23"/>
    </location>
</feature>
<organism evidence="2 3">
    <name type="scientific">Legionella drancourtii LLAP12</name>
    <dbReference type="NCBI Taxonomy" id="658187"/>
    <lineage>
        <taxon>Bacteria</taxon>
        <taxon>Pseudomonadati</taxon>
        <taxon>Pseudomonadota</taxon>
        <taxon>Gammaproteobacteria</taxon>
        <taxon>Legionellales</taxon>
        <taxon>Legionellaceae</taxon>
        <taxon>Legionella</taxon>
    </lineage>
</organism>
<proteinExistence type="predicted"/>
<sequence length="53" mass="6040">MLKHNADREIKNDRNKNASDEATGEIKELIDSWDYSEELSAQIESSIRIGSCK</sequence>
<dbReference type="AlphaFoldDB" id="G9EK90"/>
<gene>
    <name evidence="2" type="ORF">LDG_5614</name>
</gene>
<evidence type="ECO:0000313" key="3">
    <source>
        <dbReference type="Proteomes" id="UP000002770"/>
    </source>
</evidence>